<dbReference type="GO" id="GO:0065003">
    <property type="term" value="P:protein-containing complex assembly"/>
    <property type="evidence" value="ECO:0007669"/>
    <property type="project" value="InterPro"/>
</dbReference>
<keyword evidence="3 5" id="KW-0533">Nickel</keyword>
<organism evidence="8 9">
    <name type="scientific">Tianweitania sediminis</name>
    <dbReference type="NCBI Taxonomy" id="1502156"/>
    <lineage>
        <taxon>Bacteria</taxon>
        <taxon>Pseudomonadati</taxon>
        <taxon>Pseudomonadota</taxon>
        <taxon>Alphaproteobacteria</taxon>
        <taxon>Hyphomicrobiales</taxon>
        <taxon>Phyllobacteriaceae</taxon>
        <taxon>Tianweitania</taxon>
    </lineage>
</organism>
<evidence type="ECO:0000256" key="4">
    <source>
        <dbReference type="ARBA" id="ARBA00023186"/>
    </source>
</evidence>
<keyword evidence="2 5" id="KW-0963">Cytoplasm</keyword>
<comment type="caution">
    <text evidence="8">The sequence shown here is derived from an EMBL/GenBank/DDBJ whole genome shotgun (WGS) entry which is preliminary data.</text>
</comment>
<name>A0A8J7RHF0_9HYPH</name>
<dbReference type="InterPro" id="IPR012406">
    <property type="entry name" value="UreE"/>
</dbReference>
<comment type="similarity">
    <text evidence="5">Belongs to the UreE family.</text>
</comment>
<feature type="domain" description="UreE urease accessory N-terminal" evidence="7">
    <location>
        <begin position="14"/>
        <end position="79"/>
    </location>
</feature>
<feature type="region of interest" description="Disordered" evidence="6">
    <location>
        <begin position="154"/>
        <end position="197"/>
    </location>
</feature>
<dbReference type="Gene3D" id="3.30.70.790">
    <property type="entry name" value="UreE, C-terminal domain"/>
    <property type="match status" value="1"/>
</dbReference>
<reference evidence="8" key="1">
    <citation type="submission" date="2021-03" db="EMBL/GenBank/DDBJ databases">
        <title>Genome sequencing and assembly of Tianweitania sediminis.</title>
        <authorList>
            <person name="Chhetri G."/>
        </authorList>
    </citation>
    <scope>NUCLEOTIDE SEQUENCE</scope>
    <source>
        <strain evidence="8">Z8</strain>
    </source>
</reference>
<evidence type="ECO:0000259" key="7">
    <source>
        <dbReference type="SMART" id="SM00988"/>
    </source>
</evidence>
<dbReference type="GO" id="GO:0051082">
    <property type="term" value="F:unfolded protein binding"/>
    <property type="evidence" value="ECO:0007669"/>
    <property type="project" value="UniProtKB-UniRule"/>
</dbReference>
<keyword evidence="9" id="KW-1185">Reference proteome</keyword>
<dbReference type="Proteomes" id="UP000666240">
    <property type="component" value="Unassembled WGS sequence"/>
</dbReference>
<dbReference type="RefSeq" id="WP_209333307.1">
    <property type="nucleotide sequence ID" value="NZ_JAGIYY010000001.1"/>
</dbReference>
<dbReference type="GO" id="GO:0006457">
    <property type="term" value="P:protein folding"/>
    <property type="evidence" value="ECO:0007669"/>
    <property type="project" value="InterPro"/>
</dbReference>
<dbReference type="AlphaFoldDB" id="A0A8J7RHF0"/>
<dbReference type="SUPFAM" id="SSF69287">
    <property type="entry name" value="Urease metallochaperone UreE, N-terminal domain"/>
    <property type="match status" value="1"/>
</dbReference>
<dbReference type="HAMAP" id="MF_00822">
    <property type="entry name" value="UreE"/>
    <property type="match status" value="1"/>
</dbReference>
<comment type="function">
    <text evidence="5">Involved in urease metallocenter assembly. Binds nickel. Probably functions as a nickel donor during metallocenter assembly.</text>
</comment>
<evidence type="ECO:0000256" key="3">
    <source>
        <dbReference type="ARBA" id="ARBA00022596"/>
    </source>
</evidence>
<accession>A0A8J7RHF0</accession>
<evidence type="ECO:0000256" key="6">
    <source>
        <dbReference type="SAM" id="MobiDB-lite"/>
    </source>
</evidence>
<evidence type="ECO:0000256" key="5">
    <source>
        <dbReference type="HAMAP-Rule" id="MF_00822"/>
    </source>
</evidence>
<dbReference type="InterPro" id="IPR004029">
    <property type="entry name" value="UreE_N"/>
</dbReference>
<dbReference type="InterPro" id="IPR036118">
    <property type="entry name" value="UreE_N_sf"/>
</dbReference>
<dbReference type="EMBL" id="JAGIYY010000001">
    <property type="protein sequence ID" value="MBP0437286.1"/>
    <property type="molecule type" value="Genomic_DNA"/>
</dbReference>
<evidence type="ECO:0000256" key="2">
    <source>
        <dbReference type="ARBA" id="ARBA00022490"/>
    </source>
</evidence>
<comment type="subcellular location">
    <subcellularLocation>
        <location evidence="1 5">Cytoplasm</location>
    </subcellularLocation>
</comment>
<dbReference type="SMART" id="SM00988">
    <property type="entry name" value="UreE_N"/>
    <property type="match status" value="1"/>
</dbReference>
<gene>
    <name evidence="5" type="primary">ureE</name>
    <name evidence="8" type="ORF">J5Y06_01310</name>
</gene>
<dbReference type="Pfam" id="PF02814">
    <property type="entry name" value="UreE_N"/>
    <property type="match status" value="1"/>
</dbReference>
<evidence type="ECO:0000313" key="8">
    <source>
        <dbReference type="EMBL" id="MBP0437286.1"/>
    </source>
</evidence>
<evidence type="ECO:0000256" key="1">
    <source>
        <dbReference type="ARBA" id="ARBA00004496"/>
    </source>
</evidence>
<dbReference type="CDD" id="cd00571">
    <property type="entry name" value="UreE"/>
    <property type="match status" value="1"/>
</dbReference>
<feature type="compositionally biased region" description="Basic and acidic residues" evidence="6">
    <location>
        <begin position="171"/>
        <end position="197"/>
    </location>
</feature>
<dbReference type="GO" id="GO:0005737">
    <property type="term" value="C:cytoplasm"/>
    <property type="evidence" value="ECO:0007669"/>
    <property type="project" value="UniProtKB-SubCell"/>
</dbReference>
<dbReference type="GO" id="GO:0016151">
    <property type="term" value="F:nickel cation binding"/>
    <property type="evidence" value="ECO:0007669"/>
    <property type="project" value="UniProtKB-UniRule"/>
</dbReference>
<evidence type="ECO:0000313" key="9">
    <source>
        <dbReference type="Proteomes" id="UP000666240"/>
    </source>
</evidence>
<sequence>MKLSLNTDFTQLPRAGTHVAAASATNTEAFDRLLLEHDERSVRRRVVSLHGGSKILVDLPDTTELRPDDILVLDDGRAVKVEAAAQDLLAIRPQGAQQLGELCWHLGSRHALVAVSSDQLLVLPDTALEVLLDGLGVTVEAVRAPFQPVAGVAHSAHAHHHHDHAHHGHDHGHAHGHGELDAFGRKPGDPHYGHSHP</sequence>
<keyword evidence="4 5" id="KW-0143">Chaperone</keyword>
<dbReference type="InterPro" id="IPR007864">
    <property type="entry name" value="UreE_C_dom"/>
</dbReference>
<dbReference type="Pfam" id="PF05194">
    <property type="entry name" value="UreE_C"/>
    <property type="match status" value="1"/>
</dbReference>
<dbReference type="Gene3D" id="2.60.260.20">
    <property type="entry name" value="Urease metallochaperone UreE, N-terminal domain"/>
    <property type="match status" value="1"/>
</dbReference>
<feature type="compositionally biased region" description="Basic residues" evidence="6">
    <location>
        <begin position="156"/>
        <end position="170"/>
    </location>
</feature>
<proteinExistence type="inferred from homology"/>
<dbReference type="GO" id="GO:0019627">
    <property type="term" value="P:urea metabolic process"/>
    <property type="evidence" value="ECO:0007669"/>
    <property type="project" value="InterPro"/>
</dbReference>
<protein>
    <recommendedName>
        <fullName evidence="5">Urease accessory protein UreE</fullName>
    </recommendedName>
</protein>
<dbReference type="SUPFAM" id="SSF69737">
    <property type="entry name" value="Urease metallochaperone UreE, C-terminal domain"/>
    <property type="match status" value="1"/>
</dbReference>